<keyword evidence="10" id="KW-0539">Nucleus</keyword>
<evidence type="ECO:0000256" key="12">
    <source>
        <dbReference type="ARBA" id="ARBA00056232"/>
    </source>
</evidence>
<proteinExistence type="inferred from homology"/>
<comment type="function">
    <text evidence="12">Catalyzes the hydrolytic deamination of cytosine to uracil or 5-methylcytosine to thymine. Is involved in the pyrimidine salvage pathway, which allows the cell to utilize cytosine for pyrimidine nucleotide synthesis.</text>
</comment>
<dbReference type="InterPro" id="IPR016192">
    <property type="entry name" value="APOBEC/CMP_deaminase_Zn-bd"/>
</dbReference>
<evidence type="ECO:0000256" key="11">
    <source>
        <dbReference type="ARBA" id="ARBA00050113"/>
    </source>
</evidence>
<gene>
    <name evidence="18" type="ORF">B0H65DRAFT_505675</name>
</gene>
<dbReference type="GO" id="GO:0008655">
    <property type="term" value="P:pyrimidine-containing compound salvage"/>
    <property type="evidence" value="ECO:0007669"/>
    <property type="project" value="TreeGrafter"/>
</dbReference>
<evidence type="ECO:0000313" key="18">
    <source>
        <dbReference type="EMBL" id="KAK3355828.1"/>
    </source>
</evidence>
<dbReference type="GO" id="GO:0019858">
    <property type="term" value="P:cytosine metabolic process"/>
    <property type="evidence" value="ECO:0007669"/>
    <property type="project" value="UniProtKB-ARBA"/>
</dbReference>
<dbReference type="Pfam" id="PF00383">
    <property type="entry name" value="dCMP_cyt_deam_1"/>
    <property type="match status" value="1"/>
</dbReference>
<reference evidence="18" key="1">
    <citation type="journal article" date="2023" name="Mol. Phylogenet. Evol.">
        <title>Genome-scale phylogeny and comparative genomics of the fungal order Sordariales.</title>
        <authorList>
            <person name="Hensen N."/>
            <person name="Bonometti L."/>
            <person name="Westerberg I."/>
            <person name="Brannstrom I.O."/>
            <person name="Guillou S."/>
            <person name="Cros-Aarteil S."/>
            <person name="Calhoun S."/>
            <person name="Haridas S."/>
            <person name="Kuo A."/>
            <person name="Mondo S."/>
            <person name="Pangilinan J."/>
            <person name="Riley R."/>
            <person name="LaButti K."/>
            <person name="Andreopoulos B."/>
            <person name="Lipzen A."/>
            <person name="Chen C."/>
            <person name="Yan M."/>
            <person name="Daum C."/>
            <person name="Ng V."/>
            <person name="Clum A."/>
            <person name="Steindorff A."/>
            <person name="Ohm R.A."/>
            <person name="Martin F."/>
            <person name="Silar P."/>
            <person name="Natvig D.O."/>
            <person name="Lalanne C."/>
            <person name="Gautier V."/>
            <person name="Ament-Velasquez S.L."/>
            <person name="Kruys A."/>
            <person name="Hutchinson M.I."/>
            <person name="Powell A.J."/>
            <person name="Barry K."/>
            <person name="Miller A.N."/>
            <person name="Grigoriev I.V."/>
            <person name="Debuchy R."/>
            <person name="Gladieux P."/>
            <person name="Hiltunen Thoren M."/>
            <person name="Johannesson H."/>
        </authorList>
    </citation>
    <scope>NUCLEOTIDE SEQUENCE</scope>
    <source>
        <strain evidence="18">CBS 560.94</strain>
    </source>
</reference>
<dbReference type="PROSITE" id="PS51747">
    <property type="entry name" value="CYT_DCMP_DEAMINASES_2"/>
    <property type="match status" value="1"/>
</dbReference>
<evidence type="ECO:0000256" key="2">
    <source>
        <dbReference type="ARBA" id="ARBA00004123"/>
    </source>
</evidence>
<dbReference type="CDD" id="cd01285">
    <property type="entry name" value="nucleoside_deaminase"/>
    <property type="match status" value="1"/>
</dbReference>
<evidence type="ECO:0000259" key="17">
    <source>
        <dbReference type="PROSITE" id="PS51747"/>
    </source>
</evidence>
<evidence type="ECO:0000256" key="4">
    <source>
        <dbReference type="ARBA" id="ARBA00006576"/>
    </source>
</evidence>
<keyword evidence="8" id="KW-0378">Hydrolase</keyword>
<name>A0AAE0JQX4_9PEZI</name>
<comment type="subunit">
    <text evidence="5">Homodimer.</text>
</comment>
<evidence type="ECO:0000256" key="1">
    <source>
        <dbReference type="ARBA" id="ARBA00001947"/>
    </source>
</evidence>
<dbReference type="InterPro" id="IPR016193">
    <property type="entry name" value="Cytidine_deaminase-like"/>
</dbReference>
<dbReference type="GO" id="GO:0004131">
    <property type="term" value="F:cytosine deaminase activity"/>
    <property type="evidence" value="ECO:0007669"/>
    <property type="project" value="UniProtKB-EC"/>
</dbReference>
<dbReference type="GO" id="GO:0008270">
    <property type="term" value="F:zinc ion binding"/>
    <property type="evidence" value="ECO:0007669"/>
    <property type="project" value="InterPro"/>
</dbReference>
<dbReference type="EMBL" id="JAUEPP010000001">
    <property type="protein sequence ID" value="KAK3355828.1"/>
    <property type="molecule type" value="Genomic_DNA"/>
</dbReference>
<accession>A0AAE0JQX4</accession>
<evidence type="ECO:0000256" key="6">
    <source>
        <dbReference type="ARBA" id="ARBA00022490"/>
    </source>
</evidence>
<evidence type="ECO:0000256" key="15">
    <source>
        <dbReference type="ARBA" id="ARBA00074321"/>
    </source>
</evidence>
<dbReference type="AlphaFoldDB" id="A0AAE0JQX4"/>
<dbReference type="GO" id="GO:0008835">
    <property type="term" value="F:diaminohydroxyphosphoribosylaminopyrimidine deaminase activity"/>
    <property type="evidence" value="ECO:0007669"/>
    <property type="project" value="TreeGrafter"/>
</dbReference>
<dbReference type="Gene3D" id="3.40.140.10">
    <property type="entry name" value="Cytidine Deaminase, domain 2"/>
    <property type="match status" value="1"/>
</dbReference>
<comment type="caution">
    <text evidence="18">The sequence shown here is derived from an EMBL/GenBank/DDBJ whole genome shotgun (WGS) entry which is preliminary data.</text>
</comment>
<organism evidence="18 19">
    <name type="scientific">Neurospora tetraspora</name>
    <dbReference type="NCBI Taxonomy" id="94610"/>
    <lineage>
        <taxon>Eukaryota</taxon>
        <taxon>Fungi</taxon>
        <taxon>Dikarya</taxon>
        <taxon>Ascomycota</taxon>
        <taxon>Pezizomycotina</taxon>
        <taxon>Sordariomycetes</taxon>
        <taxon>Sordariomycetidae</taxon>
        <taxon>Sordariales</taxon>
        <taxon>Sordariaceae</taxon>
        <taxon>Neurospora</taxon>
    </lineage>
</organism>
<dbReference type="GO" id="GO:0005737">
    <property type="term" value="C:cytoplasm"/>
    <property type="evidence" value="ECO:0007669"/>
    <property type="project" value="UniProtKB-SubCell"/>
</dbReference>
<comment type="pathway">
    <text evidence="13">Pyrimidine metabolism; UMP biosynthesis via salvage pathway; uracil from cytosine: step 1/1.</text>
</comment>
<keyword evidence="19" id="KW-1185">Reference proteome</keyword>
<dbReference type="PANTHER" id="PTHR11079">
    <property type="entry name" value="CYTOSINE DEAMINASE FAMILY MEMBER"/>
    <property type="match status" value="1"/>
</dbReference>
<dbReference type="GeneID" id="87865160"/>
<comment type="catalytic activity">
    <reaction evidence="11">
        <text>cytosine + H2O + H(+) = uracil + NH4(+)</text>
        <dbReference type="Rhea" id="RHEA:20605"/>
        <dbReference type="ChEBI" id="CHEBI:15377"/>
        <dbReference type="ChEBI" id="CHEBI:15378"/>
        <dbReference type="ChEBI" id="CHEBI:16040"/>
        <dbReference type="ChEBI" id="CHEBI:17568"/>
        <dbReference type="ChEBI" id="CHEBI:28938"/>
        <dbReference type="EC" id="3.5.4.1"/>
    </reaction>
</comment>
<dbReference type="RefSeq" id="XP_062687206.1">
    <property type="nucleotide sequence ID" value="XM_062828006.1"/>
</dbReference>
<dbReference type="InterPro" id="IPR002125">
    <property type="entry name" value="CMP_dCMP_dom"/>
</dbReference>
<keyword evidence="6" id="KW-0963">Cytoplasm</keyword>
<evidence type="ECO:0000256" key="13">
    <source>
        <dbReference type="ARBA" id="ARBA00060700"/>
    </source>
</evidence>
<evidence type="ECO:0000256" key="5">
    <source>
        <dbReference type="ARBA" id="ARBA00011738"/>
    </source>
</evidence>
<evidence type="ECO:0000313" key="19">
    <source>
        <dbReference type="Proteomes" id="UP001278500"/>
    </source>
</evidence>
<evidence type="ECO:0000256" key="16">
    <source>
        <dbReference type="ARBA" id="ARBA00084039"/>
    </source>
</evidence>
<dbReference type="GO" id="GO:0005634">
    <property type="term" value="C:nucleus"/>
    <property type="evidence" value="ECO:0007669"/>
    <property type="project" value="UniProtKB-SubCell"/>
</dbReference>
<dbReference type="Proteomes" id="UP001278500">
    <property type="component" value="Unassembled WGS sequence"/>
</dbReference>
<dbReference type="EC" id="3.5.4.1" evidence="14"/>
<dbReference type="PANTHER" id="PTHR11079:SF190">
    <property type="entry name" value="CYTOSINE DEAMINASE"/>
    <property type="match status" value="1"/>
</dbReference>
<comment type="similarity">
    <text evidence="4">Belongs to the cytidine and deoxycytidylate deaminase family.</text>
</comment>
<evidence type="ECO:0000256" key="9">
    <source>
        <dbReference type="ARBA" id="ARBA00022833"/>
    </source>
</evidence>
<dbReference type="GO" id="GO:0046087">
    <property type="term" value="P:cytidine metabolic process"/>
    <property type="evidence" value="ECO:0007669"/>
    <property type="project" value="TreeGrafter"/>
</dbReference>
<reference evidence="18" key="2">
    <citation type="submission" date="2023-06" db="EMBL/GenBank/DDBJ databases">
        <authorList>
            <consortium name="Lawrence Berkeley National Laboratory"/>
            <person name="Haridas S."/>
            <person name="Hensen N."/>
            <person name="Bonometti L."/>
            <person name="Westerberg I."/>
            <person name="Brannstrom I.O."/>
            <person name="Guillou S."/>
            <person name="Cros-Aarteil S."/>
            <person name="Calhoun S."/>
            <person name="Kuo A."/>
            <person name="Mondo S."/>
            <person name="Pangilinan J."/>
            <person name="Riley R."/>
            <person name="Labutti K."/>
            <person name="Andreopoulos B."/>
            <person name="Lipzen A."/>
            <person name="Chen C."/>
            <person name="Yanf M."/>
            <person name="Daum C."/>
            <person name="Ng V."/>
            <person name="Clum A."/>
            <person name="Steindorff A."/>
            <person name="Ohm R."/>
            <person name="Martin F."/>
            <person name="Silar P."/>
            <person name="Natvig D."/>
            <person name="Lalanne C."/>
            <person name="Gautier V."/>
            <person name="Ament-Velasquez S.L."/>
            <person name="Kruys A."/>
            <person name="Hutchinson M.I."/>
            <person name="Powell A.J."/>
            <person name="Barry K."/>
            <person name="Miller A.N."/>
            <person name="Grigoriev I.V."/>
            <person name="Debuchy R."/>
            <person name="Gladieux P."/>
            <person name="Thoren M.H."/>
            <person name="Johannesson H."/>
        </authorList>
    </citation>
    <scope>NUCLEOTIDE SEQUENCE</scope>
    <source>
        <strain evidence="18">CBS 560.94</strain>
    </source>
</reference>
<keyword evidence="9" id="KW-0862">Zinc</keyword>
<sequence>MDDAAGLAIAYEEAQKSYEEGGIPIGAALISSTGTGTVLGRGHNQRVQLGSPIHHGETATLLNAGRLLASSYSNSTMYTTLSPCDMCTGAILLYKIPRVVIGENSTFRAAGEDYLRQRGVEVVVVDDQECRMLMERFIGEKPEVWWEDIGELSILNSSPSTKVK</sequence>
<dbReference type="SUPFAM" id="SSF53927">
    <property type="entry name" value="Cytidine deaminase-like"/>
    <property type="match status" value="1"/>
</dbReference>
<evidence type="ECO:0000256" key="3">
    <source>
        <dbReference type="ARBA" id="ARBA00004496"/>
    </source>
</evidence>
<comment type="subcellular location">
    <subcellularLocation>
        <location evidence="3">Cytoplasm</location>
    </subcellularLocation>
    <subcellularLocation>
        <location evidence="2">Nucleus</location>
    </subcellularLocation>
</comment>
<protein>
    <recommendedName>
        <fullName evidence="15">Cytosine deaminase</fullName>
        <ecNumber evidence="14">3.5.4.1</ecNumber>
    </recommendedName>
    <alternativeName>
        <fullName evidence="16">Cytosine aminohydrolase</fullName>
    </alternativeName>
</protein>
<evidence type="ECO:0000256" key="14">
    <source>
        <dbReference type="ARBA" id="ARBA00066550"/>
    </source>
</evidence>
<evidence type="ECO:0000256" key="8">
    <source>
        <dbReference type="ARBA" id="ARBA00022801"/>
    </source>
</evidence>
<keyword evidence="7" id="KW-0479">Metal-binding</keyword>
<dbReference type="PROSITE" id="PS00903">
    <property type="entry name" value="CYT_DCMP_DEAMINASES_1"/>
    <property type="match status" value="1"/>
</dbReference>
<comment type="cofactor">
    <cofactor evidence="1">
        <name>Zn(2+)</name>
        <dbReference type="ChEBI" id="CHEBI:29105"/>
    </cofactor>
</comment>
<feature type="domain" description="CMP/dCMP-type deaminase" evidence="17">
    <location>
        <begin position="1"/>
        <end position="121"/>
    </location>
</feature>
<dbReference type="FunFam" id="3.40.140.10:FF:000016">
    <property type="entry name" value="Cytosine deaminase"/>
    <property type="match status" value="1"/>
</dbReference>
<evidence type="ECO:0000256" key="7">
    <source>
        <dbReference type="ARBA" id="ARBA00022723"/>
    </source>
</evidence>
<evidence type="ECO:0000256" key="10">
    <source>
        <dbReference type="ARBA" id="ARBA00023242"/>
    </source>
</evidence>